<dbReference type="GO" id="GO:0015031">
    <property type="term" value="P:protein transport"/>
    <property type="evidence" value="ECO:0007669"/>
    <property type="project" value="UniProtKB-KW"/>
</dbReference>
<dbReference type="InterPro" id="IPR056332">
    <property type="entry name" value="Beta-prop_BBS7"/>
</dbReference>
<dbReference type="InterPro" id="IPR056333">
    <property type="entry name" value="BBS7_pf_dom"/>
</dbReference>
<dbReference type="Proteomes" id="UP001378592">
    <property type="component" value="Unassembled WGS sequence"/>
</dbReference>
<dbReference type="InterPro" id="IPR056334">
    <property type="entry name" value="BBS7_GAE_dom"/>
</dbReference>
<protein>
    <recommendedName>
        <fullName evidence="1">Bardet-Biedl syndrome 7 protein homolog</fullName>
    </recommendedName>
</protein>
<dbReference type="GO" id="GO:0005930">
    <property type="term" value="C:axoneme"/>
    <property type="evidence" value="ECO:0007669"/>
    <property type="project" value="TreeGrafter"/>
</dbReference>
<dbReference type="GO" id="GO:0036064">
    <property type="term" value="C:ciliary basal body"/>
    <property type="evidence" value="ECO:0007669"/>
    <property type="project" value="UniProtKB-UniRule"/>
</dbReference>
<keyword evidence="1" id="KW-0970">Cilium biogenesis/degradation</keyword>
<dbReference type="InterPro" id="IPR015943">
    <property type="entry name" value="WD40/YVTN_repeat-like_dom_sf"/>
</dbReference>
<comment type="caution">
    <text evidence="7">The sequence shown here is derived from an EMBL/GenBank/DDBJ whole genome shotgun (WGS) entry which is preliminary data.</text>
</comment>
<dbReference type="GO" id="GO:0043005">
    <property type="term" value="C:neuron projection"/>
    <property type="evidence" value="ECO:0007669"/>
    <property type="project" value="TreeGrafter"/>
</dbReference>
<dbReference type="InterPro" id="IPR016575">
    <property type="entry name" value="Bardet-Biedl_syndrome_7_prot"/>
</dbReference>
<keyword evidence="2" id="KW-0175">Coiled coil</keyword>
<organism evidence="7 8">
    <name type="scientific">Gryllus longicercus</name>
    <dbReference type="NCBI Taxonomy" id="2509291"/>
    <lineage>
        <taxon>Eukaryota</taxon>
        <taxon>Metazoa</taxon>
        <taxon>Ecdysozoa</taxon>
        <taxon>Arthropoda</taxon>
        <taxon>Hexapoda</taxon>
        <taxon>Insecta</taxon>
        <taxon>Pterygota</taxon>
        <taxon>Neoptera</taxon>
        <taxon>Polyneoptera</taxon>
        <taxon>Orthoptera</taxon>
        <taxon>Ensifera</taxon>
        <taxon>Gryllidea</taxon>
        <taxon>Grylloidea</taxon>
        <taxon>Gryllidae</taxon>
        <taxon>Gryllinae</taxon>
        <taxon>Gryllus</taxon>
    </lineage>
</organism>
<dbReference type="PIRSF" id="PIRSF011091">
    <property type="entry name" value="BBS7"/>
    <property type="match status" value="1"/>
</dbReference>
<keyword evidence="8" id="KW-1185">Reference proteome</keyword>
<accession>A0AAN9Z5Y5</accession>
<evidence type="ECO:0000313" key="7">
    <source>
        <dbReference type="EMBL" id="KAK7865831.1"/>
    </source>
</evidence>
<evidence type="ECO:0000313" key="8">
    <source>
        <dbReference type="Proteomes" id="UP001378592"/>
    </source>
</evidence>
<name>A0AAN9Z5Y5_9ORTH</name>
<sequence length="725" mass="81111">MDLELSRVDYTLVGLTSPNSMKLLPAQGARLPQKIAVGDQDGVLQVFSSRKGEIQLTFRTSGGPSISRLELGGAFGTVKDKIFISAENEVRGFTKKGKLFLGFDTNLTEPIKSMHVSGSNLLVCGNYAYNQYHDCKDANSFLCSDRINDVIALVAEKTNKLTPVLACEDRILRVLDYSQVLHTVEIDAVPTVLHLNGNDGGENGNEILYGTADGRIGVVQVGRAEVIHKWLLNDDKRRSGVVSLDCYDIMGDGVLDIIVGREDGMVEVFSLGDEISEENGNLTEKFSYAATESITSVQGGIVGNVGYDEIVASTYTGWLFGLTTEVMDKQVGVDSQTGSLNISQDARMKIMHLRSEIEEIEQRVNRERNRYQAATLDKTEGMSAIPFISVNDKMMLCKEDASYLLNLEVQTAIDNVLIQSDVPVDLLDLEKNSAVVSYSACEPNSGNYLLATYRCQMNTTRLELKIRTIEGQHGTLQAYITPLIQPKCCQVRQYSIKPLSLHMRCHSFDSQRPCNVLNLKGSFSMGEMHTWVAYCLPEVPDKPPSNEQAEFTFTSTFLDTMLQCIYRKGEAEFKSDNISTISILKDFLTKEATKKKIQLDISCVVNDDCIFHTLRILHPKLELQLKLTNQVAMLDALRDLETHDAEAMKCLLPEYRELLNNETKIQAQFKKQPAHLDRLYGMITDLFIDMHKFKGINVKGKVPLLLEVLDKYSLENIINFFQQSF</sequence>
<dbReference type="GO" id="GO:0016020">
    <property type="term" value="C:membrane"/>
    <property type="evidence" value="ECO:0007669"/>
    <property type="project" value="TreeGrafter"/>
</dbReference>
<dbReference type="EMBL" id="JAZDUA010000165">
    <property type="protein sequence ID" value="KAK7865831.1"/>
    <property type="molecule type" value="Genomic_DNA"/>
</dbReference>
<dbReference type="Pfam" id="PF23349">
    <property type="entry name" value="BBS7_hp"/>
    <property type="match status" value="1"/>
</dbReference>
<comment type="function">
    <text evidence="1">The BBSome complex is thought to function as a coat complex required for sorting of specific membrane proteins to the primary cilia. The BBSome complex is required for ciliogenesis but is dispensable for centriolar satellite function.</text>
</comment>
<evidence type="ECO:0000259" key="6">
    <source>
        <dbReference type="Pfam" id="PF23743"/>
    </source>
</evidence>
<proteinExistence type="predicted"/>
<evidence type="ECO:0000256" key="1">
    <source>
        <dbReference type="PIRNR" id="PIRNR011091"/>
    </source>
</evidence>
<dbReference type="SUPFAM" id="SSF50978">
    <property type="entry name" value="WD40 repeat-like"/>
    <property type="match status" value="1"/>
</dbReference>
<reference evidence="7 8" key="1">
    <citation type="submission" date="2024-03" db="EMBL/GenBank/DDBJ databases">
        <title>The genome assembly and annotation of the cricket Gryllus longicercus Weissman &amp; Gray.</title>
        <authorList>
            <person name="Szrajer S."/>
            <person name="Gray D."/>
            <person name="Ylla G."/>
        </authorList>
    </citation>
    <scope>NUCLEOTIDE SEQUENCE [LARGE SCALE GENOMIC DNA]</scope>
    <source>
        <strain evidence="7">DAG 2021-001</strain>
        <tissue evidence="7">Whole body minus gut</tissue>
    </source>
</reference>
<evidence type="ECO:0000256" key="2">
    <source>
        <dbReference type="SAM" id="Coils"/>
    </source>
</evidence>
<keyword evidence="1" id="KW-0206">Cytoskeleton</keyword>
<feature type="coiled-coil region" evidence="2">
    <location>
        <begin position="343"/>
        <end position="377"/>
    </location>
</feature>
<evidence type="ECO:0000259" key="3">
    <source>
        <dbReference type="Pfam" id="PF23349"/>
    </source>
</evidence>
<keyword evidence="1" id="KW-0653">Protein transport</keyword>
<keyword evidence="1" id="KW-0966">Cell projection</keyword>
<keyword evidence="1" id="KW-0813">Transport</keyword>
<evidence type="ECO:0000259" key="5">
    <source>
        <dbReference type="Pfam" id="PF23361"/>
    </source>
</evidence>
<keyword evidence="1" id="KW-0969">Cilium</keyword>
<evidence type="ECO:0000259" key="4">
    <source>
        <dbReference type="Pfam" id="PF23360"/>
    </source>
</evidence>
<keyword evidence="1" id="KW-0963">Cytoplasm</keyword>
<dbReference type="Gene3D" id="2.130.10.10">
    <property type="entry name" value="YVTN repeat-like/Quinoprotein amine dehydrogenase"/>
    <property type="match status" value="1"/>
</dbReference>
<dbReference type="GO" id="GO:0034464">
    <property type="term" value="C:BBSome"/>
    <property type="evidence" value="ECO:0007669"/>
    <property type="project" value="UniProtKB-UniRule"/>
</dbReference>
<dbReference type="AlphaFoldDB" id="A0AAN9Z5Y5"/>
<gene>
    <name evidence="7" type="ORF">R5R35_001286</name>
</gene>
<feature type="domain" description="BBS7 GAE" evidence="4">
    <location>
        <begin position="386"/>
        <end position="494"/>
    </location>
</feature>
<dbReference type="GO" id="GO:1905515">
    <property type="term" value="P:non-motile cilium assembly"/>
    <property type="evidence" value="ECO:0007669"/>
    <property type="project" value="InterPro"/>
</dbReference>
<feature type="domain" description="BBS7 beta-propeller" evidence="6">
    <location>
        <begin position="21"/>
        <end position="324"/>
    </location>
</feature>
<dbReference type="InterPro" id="IPR056335">
    <property type="entry name" value="BBS7_hairpin"/>
</dbReference>
<dbReference type="Pfam" id="PF23360">
    <property type="entry name" value="BBS7_GAE"/>
    <property type="match status" value="1"/>
</dbReference>
<dbReference type="PANTHER" id="PTHR16074:SF4">
    <property type="entry name" value="BARDET-BIEDL SYNDROME 7 PROTEIN"/>
    <property type="match status" value="1"/>
</dbReference>
<comment type="subunit">
    <text evidence="1">Part of BBSome complex.</text>
</comment>
<feature type="domain" description="BBS7 helical hairpin" evidence="3">
    <location>
        <begin position="607"/>
        <end position="721"/>
    </location>
</feature>
<dbReference type="PANTHER" id="PTHR16074">
    <property type="entry name" value="BARDET-BIEDL SYNDROME 7 PROTEIN"/>
    <property type="match status" value="1"/>
</dbReference>
<dbReference type="Pfam" id="PF23361">
    <property type="entry name" value="BBS7_pf"/>
    <property type="match status" value="1"/>
</dbReference>
<dbReference type="InterPro" id="IPR036322">
    <property type="entry name" value="WD40_repeat_dom_sf"/>
</dbReference>
<dbReference type="Pfam" id="PF23743">
    <property type="entry name" value="Beta-prop_BBS7"/>
    <property type="match status" value="1"/>
</dbReference>
<feature type="domain" description="BBS7 platform" evidence="5">
    <location>
        <begin position="502"/>
        <end position="603"/>
    </location>
</feature>